<dbReference type="Proteomes" id="UP000800235">
    <property type="component" value="Unassembled WGS sequence"/>
</dbReference>
<proteinExistence type="predicted"/>
<comment type="caution">
    <text evidence="1">The sequence shown here is derived from an EMBL/GenBank/DDBJ whole genome shotgun (WGS) entry which is preliminary data.</text>
</comment>
<organism evidence="1 2">
    <name type="scientific">Tothia fuscella</name>
    <dbReference type="NCBI Taxonomy" id="1048955"/>
    <lineage>
        <taxon>Eukaryota</taxon>
        <taxon>Fungi</taxon>
        <taxon>Dikarya</taxon>
        <taxon>Ascomycota</taxon>
        <taxon>Pezizomycotina</taxon>
        <taxon>Dothideomycetes</taxon>
        <taxon>Pleosporomycetidae</taxon>
        <taxon>Venturiales</taxon>
        <taxon>Cylindrosympodiaceae</taxon>
        <taxon>Tothia</taxon>
    </lineage>
</organism>
<dbReference type="EMBL" id="MU007042">
    <property type="protein sequence ID" value="KAF2429951.1"/>
    <property type="molecule type" value="Genomic_DNA"/>
</dbReference>
<dbReference type="AlphaFoldDB" id="A0A9P4TY52"/>
<reference evidence="1" key="1">
    <citation type="journal article" date="2020" name="Stud. Mycol.">
        <title>101 Dothideomycetes genomes: a test case for predicting lifestyles and emergence of pathogens.</title>
        <authorList>
            <person name="Haridas S."/>
            <person name="Albert R."/>
            <person name="Binder M."/>
            <person name="Bloem J."/>
            <person name="Labutti K."/>
            <person name="Salamov A."/>
            <person name="Andreopoulos B."/>
            <person name="Baker S."/>
            <person name="Barry K."/>
            <person name="Bills G."/>
            <person name="Bluhm B."/>
            <person name="Cannon C."/>
            <person name="Castanera R."/>
            <person name="Culley D."/>
            <person name="Daum C."/>
            <person name="Ezra D."/>
            <person name="Gonzalez J."/>
            <person name="Henrissat B."/>
            <person name="Kuo A."/>
            <person name="Liang C."/>
            <person name="Lipzen A."/>
            <person name="Lutzoni F."/>
            <person name="Magnuson J."/>
            <person name="Mondo S."/>
            <person name="Nolan M."/>
            <person name="Ohm R."/>
            <person name="Pangilinan J."/>
            <person name="Park H.-J."/>
            <person name="Ramirez L."/>
            <person name="Alfaro M."/>
            <person name="Sun H."/>
            <person name="Tritt A."/>
            <person name="Yoshinaga Y."/>
            <person name="Zwiers L.-H."/>
            <person name="Turgeon B."/>
            <person name="Goodwin S."/>
            <person name="Spatafora J."/>
            <person name="Crous P."/>
            <person name="Grigoriev I."/>
        </authorList>
    </citation>
    <scope>NUCLEOTIDE SEQUENCE</scope>
    <source>
        <strain evidence="1">CBS 130266</strain>
    </source>
</reference>
<keyword evidence="2" id="KW-1185">Reference proteome</keyword>
<gene>
    <name evidence="1" type="ORF">EJ08DRAFT_716095</name>
</gene>
<dbReference type="OrthoDB" id="3944042at2759"/>
<sequence>MPTSFQGQFALSVELTRLIPLGGHLVVRTVEEFKRLVKALPNSGSNIIVEEDLAKIFGRS</sequence>
<evidence type="ECO:0000313" key="2">
    <source>
        <dbReference type="Proteomes" id="UP000800235"/>
    </source>
</evidence>
<name>A0A9P4TY52_9PEZI</name>
<protein>
    <submittedName>
        <fullName evidence="1">Uncharacterized protein</fullName>
    </submittedName>
</protein>
<evidence type="ECO:0000313" key="1">
    <source>
        <dbReference type="EMBL" id="KAF2429951.1"/>
    </source>
</evidence>
<accession>A0A9P4TY52</accession>